<dbReference type="InterPro" id="IPR005607">
    <property type="entry name" value="BSD_dom"/>
</dbReference>
<evidence type="ECO:0000259" key="2">
    <source>
        <dbReference type="PROSITE" id="PS50858"/>
    </source>
</evidence>
<dbReference type="InterPro" id="IPR035925">
    <property type="entry name" value="BSD_dom_sf"/>
</dbReference>
<sequence length="493" mass="54597">MALRFGRDLAGCAKPALIACTPAVRYSSLSNHTLLKINTQDLISVTSAQGATASESSLALRNLRHTCSSMDVAYDHIQEEVLSPDEIARKEAGEKQKQGNLNTEFKEAYKSFSASPWGAKLGGFFSDVKRQGMPYYEGAKQQGSAAGGEALKGFSDLRSTIVNRARSLSMEQSQSSEPNAGAWDDDVADEPQAEEKDKEQGTEKKRTESEALQESEGVISRFRAEAAKRLKDLEKAEEAADAAIFRFGANIGNFLRDAVTIAPPTQETNKDGSRKILFESKDQDGKRVIHTTRFDAQLHAIHSSLDSFTKDPVSPEYEKWKDDFDVEKRTDDISTDLEKYAELRRTMEKLVPEKVGYPVFWTRYYFLRMVVETEEQRRREMLKGAANEPAETIGWGDDSDDEESSTPQQRPVSTATIQVSDIPTASQSSSITIHKPNETASESSSLKPVESRRSEEGSDASYDLISGATSRAPGSPKEVKGKGNDDEEEEDWE</sequence>
<dbReference type="SUPFAM" id="SSF140383">
    <property type="entry name" value="BSD domain-like"/>
    <property type="match status" value="1"/>
</dbReference>
<feature type="compositionally biased region" description="Basic and acidic residues" evidence="1">
    <location>
        <begin position="193"/>
        <end position="209"/>
    </location>
</feature>
<dbReference type="Pfam" id="PF03909">
    <property type="entry name" value="BSD"/>
    <property type="match status" value="1"/>
</dbReference>
<protein>
    <recommendedName>
        <fullName evidence="2">BSD domain-containing protein</fullName>
    </recommendedName>
</protein>
<dbReference type="PANTHER" id="PTHR16019:SF5">
    <property type="entry name" value="BSD DOMAIN-CONTAINING PROTEIN 1"/>
    <property type="match status" value="1"/>
</dbReference>
<feature type="region of interest" description="Disordered" evidence="1">
    <location>
        <begin position="381"/>
        <end position="493"/>
    </location>
</feature>
<feature type="compositionally biased region" description="Polar residues" evidence="1">
    <location>
        <begin position="406"/>
        <end position="446"/>
    </location>
</feature>
<dbReference type="SMART" id="SM00751">
    <property type="entry name" value="BSD"/>
    <property type="match status" value="1"/>
</dbReference>
<dbReference type="EMBL" id="JBEFKJ010000008">
    <property type="protein sequence ID" value="KAL2044700.1"/>
    <property type="molecule type" value="Genomic_DNA"/>
</dbReference>
<reference evidence="3 4" key="1">
    <citation type="submission" date="2024-09" db="EMBL/GenBank/DDBJ databases">
        <title>Rethinking Asexuality: The Enigmatic Case of Functional Sexual Genes in Lepraria (Stereocaulaceae).</title>
        <authorList>
            <person name="Doellman M."/>
            <person name="Sun Y."/>
            <person name="Barcenas-Pena A."/>
            <person name="Lumbsch H.T."/>
            <person name="Grewe F."/>
        </authorList>
    </citation>
    <scope>NUCLEOTIDE SEQUENCE [LARGE SCALE GENOMIC DNA]</scope>
    <source>
        <strain evidence="3 4">Mercado 3170</strain>
    </source>
</reference>
<dbReference type="InterPro" id="IPR051494">
    <property type="entry name" value="BSD_domain-containing"/>
</dbReference>
<dbReference type="Proteomes" id="UP001590950">
    <property type="component" value="Unassembled WGS sequence"/>
</dbReference>
<feature type="domain" description="BSD" evidence="2">
    <location>
        <begin position="320"/>
        <end position="372"/>
    </location>
</feature>
<comment type="caution">
    <text evidence="3">The sequence shown here is derived from an EMBL/GenBank/DDBJ whole genome shotgun (WGS) entry which is preliminary data.</text>
</comment>
<evidence type="ECO:0000313" key="3">
    <source>
        <dbReference type="EMBL" id="KAL2044700.1"/>
    </source>
</evidence>
<dbReference type="PROSITE" id="PS50858">
    <property type="entry name" value="BSD"/>
    <property type="match status" value="1"/>
</dbReference>
<evidence type="ECO:0000313" key="4">
    <source>
        <dbReference type="Proteomes" id="UP001590950"/>
    </source>
</evidence>
<name>A0ABR4AHP5_9LECA</name>
<dbReference type="PANTHER" id="PTHR16019">
    <property type="entry name" value="SYNAPSE-ASSOCIATED PROTEIN"/>
    <property type="match status" value="1"/>
</dbReference>
<feature type="compositionally biased region" description="Acidic residues" evidence="1">
    <location>
        <begin position="183"/>
        <end position="192"/>
    </location>
</feature>
<evidence type="ECO:0000256" key="1">
    <source>
        <dbReference type="SAM" id="MobiDB-lite"/>
    </source>
</evidence>
<gene>
    <name evidence="3" type="ORF">N7G274_002474</name>
</gene>
<feature type="compositionally biased region" description="Polar residues" evidence="1">
    <location>
        <begin position="169"/>
        <end position="178"/>
    </location>
</feature>
<keyword evidence="4" id="KW-1185">Reference proteome</keyword>
<accession>A0ABR4AHP5</accession>
<proteinExistence type="predicted"/>
<feature type="region of interest" description="Disordered" evidence="1">
    <location>
        <begin position="167"/>
        <end position="217"/>
    </location>
</feature>
<dbReference type="Gene3D" id="1.10.3970.10">
    <property type="entry name" value="BSD domain"/>
    <property type="match status" value="1"/>
</dbReference>
<organism evidence="3 4">
    <name type="scientific">Stereocaulon virgatum</name>
    <dbReference type="NCBI Taxonomy" id="373712"/>
    <lineage>
        <taxon>Eukaryota</taxon>
        <taxon>Fungi</taxon>
        <taxon>Dikarya</taxon>
        <taxon>Ascomycota</taxon>
        <taxon>Pezizomycotina</taxon>
        <taxon>Lecanoromycetes</taxon>
        <taxon>OSLEUM clade</taxon>
        <taxon>Lecanoromycetidae</taxon>
        <taxon>Lecanorales</taxon>
        <taxon>Lecanorineae</taxon>
        <taxon>Stereocaulaceae</taxon>
        <taxon>Stereocaulon</taxon>
    </lineage>
</organism>